<dbReference type="InterPro" id="IPR052710">
    <property type="entry name" value="CAAX_protease"/>
</dbReference>
<keyword evidence="1" id="KW-0472">Membrane</keyword>
<gene>
    <name evidence="3" type="ORF">F3F73_02760</name>
</gene>
<comment type="caution">
    <text evidence="3">The sequence shown here is derived from an EMBL/GenBank/DDBJ whole genome shotgun (WGS) entry which is preliminary data.</text>
</comment>
<sequence>MKTAIQLVLIYFGFLQILAPMLMVVPCIIYLLATTGAVDKDSLMQMIIIPAQMTGILLMVIYLWKAGYISKEKTTWSAVSPSYLGLSVVSLLSCSWLVSTLISHMEWLPNIMEQTFDILQSGWGGILAIAVAGPVLEELLFRGAITKALLKQYDPAKAILISAFIFGIFHINPIQVVAAFLIGLLLAWVYYKTASLLPCILMHILNNSISVYLNIKYPGMDDMDALVGGTASLIITCVAAVLLVGCYWLMKRTTISYPWKKDTDIEILTDND</sequence>
<feature type="transmembrane region" description="Helical" evidence="1">
    <location>
        <begin position="43"/>
        <end position="64"/>
    </location>
</feature>
<dbReference type="GO" id="GO:0004175">
    <property type="term" value="F:endopeptidase activity"/>
    <property type="evidence" value="ECO:0007669"/>
    <property type="project" value="UniProtKB-ARBA"/>
</dbReference>
<dbReference type="AlphaFoldDB" id="A0A7J4XN48"/>
<proteinExistence type="predicted"/>
<dbReference type="InterPro" id="IPR003675">
    <property type="entry name" value="Rce1/LyrA-like_dom"/>
</dbReference>
<evidence type="ECO:0000313" key="4">
    <source>
        <dbReference type="Proteomes" id="UP000422221"/>
    </source>
</evidence>
<dbReference type="GO" id="GO:0008237">
    <property type="term" value="F:metallopeptidase activity"/>
    <property type="evidence" value="ECO:0007669"/>
    <property type="project" value="UniProtKB-KW"/>
</dbReference>
<dbReference type="GO" id="GO:0006508">
    <property type="term" value="P:proteolysis"/>
    <property type="evidence" value="ECO:0007669"/>
    <property type="project" value="UniProtKB-KW"/>
</dbReference>
<keyword evidence="3" id="KW-0482">Metalloprotease</keyword>
<dbReference type="PANTHER" id="PTHR36435:SF1">
    <property type="entry name" value="CAAX AMINO TERMINAL PROTEASE FAMILY PROTEIN"/>
    <property type="match status" value="1"/>
</dbReference>
<protein>
    <submittedName>
        <fullName evidence="3">CPBP family intramembrane metalloprotease</fullName>
    </submittedName>
</protein>
<dbReference type="EMBL" id="VWMK01000002">
    <property type="protein sequence ID" value="KAA3769362.1"/>
    <property type="molecule type" value="Genomic_DNA"/>
</dbReference>
<feature type="transmembrane region" description="Helical" evidence="1">
    <location>
        <begin position="118"/>
        <end position="137"/>
    </location>
</feature>
<keyword evidence="1" id="KW-1133">Transmembrane helix</keyword>
<feature type="transmembrane region" description="Helical" evidence="1">
    <location>
        <begin position="158"/>
        <end position="189"/>
    </location>
</feature>
<dbReference type="Proteomes" id="UP000422221">
    <property type="component" value="Unassembled WGS sequence"/>
</dbReference>
<name>A0A7J4XN48_9BACE</name>
<keyword evidence="1" id="KW-0812">Transmembrane</keyword>
<feature type="transmembrane region" description="Helical" evidence="1">
    <location>
        <begin position="7"/>
        <end position="31"/>
    </location>
</feature>
<feature type="transmembrane region" description="Helical" evidence="1">
    <location>
        <begin position="76"/>
        <end position="98"/>
    </location>
</feature>
<keyword evidence="3" id="KW-0645">Protease</keyword>
<dbReference type="Pfam" id="PF02517">
    <property type="entry name" value="Rce1-like"/>
    <property type="match status" value="1"/>
</dbReference>
<feature type="domain" description="CAAX prenyl protease 2/Lysostaphin resistance protein A-like" evidence="2">
    <location>
        <begin position="123"/>
        <end position="208"/>
    </location>
</feature>
<accession>A0A7J4XN48</accession>
<organism evidence="3 4">
    <name type="scientific">Bacteroides salyersiae</name>
    <dbReference type="NCBI Taxonomy" id="291644"/>
    <lineage>
        <taxon>Bacteria</taxon>
        <taxon>Pseudomonadati</taxon>
        <taxon>Bacteroidota</taxon>
        <taxon>Bacteroidia</taxon>
        <taxon>Bacteroidales</taxon>
        <taxon>Bacteroidaceae</taxon>
        <taxon>Bacteroides</taxon>
    </lineage>
</organism>
<evidence type="ECO:0000313" key="3">
    <source>
        <dbReference type="EMBL" id="KAA3769362.1"/>
    </source>
</evidence>
<reference evidence="3 4" key="1">
    <citation type="journal article" date="2019" name="Nat. Med.">
        <title>A library of human gut bacterial isolates paired with longitudinal multiomics data enables mechanistic microbiome research.</title>
        <authorList>
            <person name="Poyet M."/>
            <person name="Groussin M."/>
            <person name="Gibbons S.M."/>
            <person name="Avila-Pacheco J."/>
            <person name="Jiang X."/>
            <person name="Kearney S.M."/>
            <person name="Perrotta A.R."/>
            <person name="Berdy B."/>
            <person name="Zhao S."/>
            <person name="Lieberman T.D."/>
            <person name="Swanson P.K."/>
            <person name="Smith M."/>
            <person name="Roesemann S."/>
            <person name="Alexander J.E."/>
            <person name="Rich S.A."/>
            <person name="Livny J."/>
            <person name="Vlamakis H."/>
            <person name="Clish C."/>
            <person name="Bullock K."/>
            <person name="Deik A."/>
            <person name="Scott J."/>
            <person name="Pierce K.A."/>
            <person name="Xavier R.J."/>
            <person name="Alm E.J."/>
        </authorList>
    </citation>
    <scope>NUCLEOTIDE SEQUENCE [LARGE SCALE GENOMIC DNA]</scope>
    <source>
        <strain evidence="3 4">BIOML-A10</strain>
    </source>
</reference>
<keyword evidence="3" id="KW-0378">Hydrolase</keyword>
<dbReference type="RefSeq" id="WP_007479892.1">
    <property type="nucleotide sequence ID" value="NZ_CP081899.1"/>
</dbReference>
<dbReference type="PANTHER" id="PTHR36435">
    <property type="entry name" value="SLR1288 PROTEIN"/>
    <property type="match status" value="1"/>
</dbReference>
<evidence type="ECO:0000259" key="2">
    <source>
        <dbReference type="Pfam" id="PF02517"/>
    </source>
</evidence>
<evidence type="ECO:0000256" key="1">
    <source>
        <dbReference type="SAM" id="Phobius"/>
    </source>
</evidence>
<feature type="transmembrane region" description="Helical" evidence="1">
    <location>
        <begin position="225"/>
        <end position="250"/>
    </location>
</feature>
<dbReference type="GO" id="GO:0080120">
    <property type="term" value="P:CAAX-box protein maturation"/>
    <property type="evidence" value="ECO:0007669"/>
    <property type="project" value="UniProtKB-ARBA"/>
</dbReference>